<evidence type="ECO:0000259" key="1">
    <source>
        <dbReference type="Pfam" id="PF07686"/>
    </source>
</evidence>
<organism evidence="2 3">
    <name type="scientific">Frankliniella fusca</name>
    <dbReference type="NCBI Taxonomy" id="407009"/>
    <lineage>
        <taxon>Eukaryota</taxon>
        <taxon>Metazoa</taxon>
        <taxon>Ecdysozoa</taxon>
        <taxon>Arthropoda</taxon>
        <taxon>Hexapoda</taxon>
        <taxon>Insecta</taxon>
        <taxon>Pterygota</taxon>
        <taxon>Neoptera</taxon>
        <taxon>Paraneoptera</taxon>
        <taxon>Thysanoptera</taxon>
        <taxon>Terebrantia</taxon>
        <taxon>Thripoidea</taxon>
        <taxon>Thripidae</taxon>
        <taxon>Frankliniella</taxon>
    </lineage>
</organism>
<gene>
    <name evidence="2" type="ORF">KUF71_000232</name>
</gene>
<dbReference type="AlphaFoldDB" id="A0AAE1LKS3"/>
<accession>A0AAE1LKS3</accession>
<dbReference type="SUPFAM" id="SSF48726">
    <property type="entry name" value="Immunoglobulin"/>
    <property type="match status" value="1"/>
</dbReference>
<comment type="caution">
    <text evidence="2">The sequence shown here is derived from an EMBL/GenBank/DDBJ whole genome shotgun (WGS) entry which is preliminary data.</text>
</comment>
<dbReference type="EMBL" id="JAHWGI010001142">
    <property type="protein sequence ID" value="KAK3923150.1"/>
    <property type="molecule type" value="Genomic_DNA"/>
</dbReference>
<dbReference type="Gene3D" id="2.60.40.10">
    <property type="entry name" value="Immunoglobulins"/>
    <property type="match status" value="1"/>
</dbReference>
<reference evidence="2" key="1">
    <citation type="submission" date="2021-07" db="EMBL/GenBank/DDBJ databases">
        <authorList>
            <person name="Catto M.A."/>
            <person name="Jacobson A."/>
            <person name="Kennedy G."/>
            <person name="Labadie P."/>
            <person name="Hunt B.G."/>
            <person name="Srinivasan R."/>
        </authorList>
    </citation>
    <scope>NUCLEOTIDE SEQUENCE</scope>
    <source>
        <strain evidence="2">PL_HMW_Pooled</strain>
        <tissue evidence="2">Head</tissue>
    </source>
</reference>
<evidence type="ECO:0000313" key="3">
    <source>
        <dbReference type="Proteomes" id="UP001219518"/>
    </source>
</evidence>
<dbReference type="InterPro" id="IPR013106">
    <property type="entry name" value="Ig_V-set"/>
</dbReference>
<evidence type="ECO:0000313" key="2">
    <source>
        <dbReference type="EMBL" id="KAK3923150.1"/>
    </source>
</evidence>
<dbReference type="Pfam" id="PF07686">
    <property type="entry name" value="V-set"/>
    <property type="match status" value="1"/>
</dbReference>
<dbReference type="InterPro" id="IPR013783">
    <property type="entry name" value="Ig-like_fold"/>
</dbReference>
<dbReference type="InterPro" id="IPR036179">
    <property type="entry name" value="Ig-like_dom_sf"/>
</dbReference>
<keyword evidence="3" id="KW-1185">Reference proteome</keyword>
<proteinExistence type="predicted"/>
<dbReference type="Proteomes" id="UP001219518">
    <property type="component" value="Unassembled WGS sequence"/>
</dbReference>
<name>A0AAE1LKS3_9NEOP</name>
<sequence>MPDLRQGEDIPVYIWYENYPTHAAEEYKGRVSGVNPESSYGQASLNLTNIRETDQGWYECKVVFLNRAPNQNKNGTWFHLDVHGEPLNI</sequence>
<feature type="domain" description="Immunoglobulin V-set" evidence="1">
    <location>
        <begin position="21"/>
        <end position="81"/>
    </location>
</feature>
<reference evidence="2" key="2">
    <citation type="journal article" date="2023" name="BMC Genomics">
        <title>Pest status, molecular evolution, and epigenetic factors derived from the genome assembly of Frankliniella fusca, a thysanopteran phytovirus vector.</title>
        <authorList>
            <person name="Catto M.A."/>
            <person name="Labadie P.E."/>
            <person name="Jacobson A.L."/>
            <person name="Kennedy G.G."/>
            <person name="Srinivasan R."/>
            <person name="Hunt B.G."/>
        </authorList>
    </citation>
    <scope>NUCLEOTIDE SEQUENCE</scope>
    <source>
        <strain evidence="2">PL_HMW_Pooled</strain>
    </source>
</reference>
<protein>
    <submittedName>
        <fullName evidence="2">Protein turtle</fullName>
    </submittedName>
</protein>